<dbReference type="GO" id="GO:0140933">
    <property type="term" value="F:5'-(N(7)-methylguanosine 5'-triphospho)-[mRNA] hydrolase activity"/>
    <property type="evidence" value="ECO:0007669"/>
    <property type="project" value="UniProtKB-EC"/>
</dbReference>
<dbReference type="GO" id="GO:0005654">
    <property type="term" value="C:nucleoplasm"/>
    <property type="evidence" value="ECO:0007669"/>
    <property type="project" value="UniProtKB-SubCell"/>
</dbReference>
<dbReference type="SUPFAM" id="SSF55811">
    <property type="entry name" value="Nudix"/>
    <property type="match status" value="1"/>
</dbReference>
<dbReference type="Gene3D" id="3.90.79.10">
    <property type="entry name" value="Nucleoside Triphosphate Pyrophosphohydrolase"/>
    <property type="match status" value="1"/>
</dbReference>
<dbReference type="GO" id="GO:0016077">
    <property type="term" value="P:sno(s)RNA catabolic process"/>
    <property type="evidence" value="ECO:0007669"/>
    <property type="project" value="TreeGrafter"/>
</dbReference>
<dbReference type="EC" id="3.6.1.64" evidence="9"/>
<organism evidence="19">
    <name type="scientific">Graphocephala atropunctata</name>
    <dbReference type="NCBI Taxonomy" id="36148"/>
    <lineage>
        <taxon>Eukaryota</taxon>
        <taxon>Metazoa</taxon>
        <taxon>Ecdysozoa</taxon>
        <taxon>Arthropoda</taxon>
        <taxon>Hexapoda</taxon>
        <taxon>Insecta</taxon>
        <taxon>Pterygota</taxon>
        <taxon>Neoptera</taxon>
        <taxon>Paraneoptera</taxon>
        <taxon>Hemiptera</taxon>
        <taxon>Auchenorrhyncha</taxon>
        <taxon>Membracoidea</taxon>
        <taxon>Cicadellidae</taxon>
        <taxon>Cicadellinae</taxon>
        <taxon>Cicadellini</taxon>
        <taxon>Graphocephala</taxon>
    </lineage>
</organism>
<dbReference type="GO" id="GO:0005730">
    <property type="term" value="C:nucleolus"/>
    <property type="evidence" value="ECO:0007669"/>
    <property type="project" value="UniProtKB-SubCell"/>
</dbReference>
<comment type="catalytic activity">
    <reaction evidence="15">
        <text>a 5'-end (N(7)-methyl 5'-triphosphoguanosine)-ribonucleoside in mRNA + H2O = N(7)-methyl-GDP + a 5'-end phospho-ribonucleoside in mRNA + 2 H(+)</text>
        <dbReference type="Rhea" id="RHEA:67484"/>
        <dbReference type="Rhea" id="RHEA-COMP:15692"/>
        <dbReference type="Rhea" id="RHEA-COMP:17167"/>
        <dbReference type="ChEBI" id="CHEBI:15377"/>
        <dbReference type="ChEBI" id="CHEBI:15378"/>
        <dbReference type="ChEBI" id="CHEBI:63714"/>
        <dbReference type="ChEBI" id="CHEBI:138282"/>
        <dbReference type="ChEBI" id="CHEBI:156461"/>
        <dbReference type="EC" id="3.6.1.62"/>
    </reaction>
    <physiologicalReaction direction="left-to-right" evidence="15">
        <dbReference type="Rhea" id="RHEA:67485"/>
    </physiologicalReaction>
</comment>
<dbReference type="PANTHER" id="PTHR31699:SF1">
    <property type="entry name" value="U8 SNORNA-DECAPPING ENZYME"/>
    <property type="match status" value="1"/>
</dbReference>
<dbReference type="GO" id="GO:1990174">
    <property type="term" value="F:phosphodiesterase decapping endonuclease activity"/>
    <property type="evidence" value="ECO:0007669"/>
    <property type="project" value="TreeGrafter"/>
</dbReference>
<dbReference type="EMBL" id="GEBQ01007333">
    <property type="protein sequence ID" value="JAT32644.1"/>
    <property type="molecule type" value="Transcribed_RNA"/>
</dbReference>
<dbReference type="GO" id="GO:0006402">
    <property type="term" value="P:mRNA catabolic process"/>
    <property type="evidence" value="ECO:0007669"/>
    <property type="project" value="TreeGrafter"/>
</dbReference>
<evidence type="ECO:0000256" key="9">
    <source>
        <dbReference type="ARBA" id="ARBA00038899"/>
    </source>
</evidence>
<gene>
    <name evidence="19" type="ORF">g.28544</name>
</gene>
<sequence length="250" mass="28204">MSVILNCQSLCRVLFIRNKSTHNLLKVMSSDTGDRTWGHLATTEHYGRITDAADYIQVDKDNLKNDPYYNSSQASHCMIFARNDKKTFGVYNPRAAILMQMRFDGNLGFPGGLVDAGEDSVEAVNRELSEEMNLDTSKHSVSESSYVVTHWSISKRLCLHFYALEVSLPELYEIEKRALLAKDYGSEVLGTVRVPLYTMGDGYRGFPTFLSNAFIGNSRLQLLHCLRQLQILTPDEIQLAQQAMPLPLKS</sequence>
<keyword evidence="5" id="KW-0694">RNA-binding</keyword>
<evidence type="ECO:0000256" key="4">
    <source>
        <dbReference type="ARBA" id="ARBA00022801"/>
    </source>
</evidence>
<dbReference type="PROSITE" id="PS51462">
    <property type="entry name" value="NUDIX"/>
    <property type="match status" value="1"/>
</dbReference>
<evidence type="ECO:0000259" key="18">
    <source>
        <dbReference type="PROSITE" id="PS51462"/>
    </source>
</evidence>
<dbReference type="GO" id="GO:1990003">
    <property type="term" value="F:IDP phosphatase activity"/>
    <property type="evidence" value="ECO:0007669"/>
    <property type="project" value="UniProtKB-EC"/>
</dbReference>
<evidence type="ECO:0000256" key="8">
    <source>
        <dbReference type="ARBA" id="ARBA00038173"/>
    </source>
</evidence>
<comment type="catalytic activity">
    <reaction evidence="16">
        <text>IDP + H2O = IMP + phosphate + H(+)</text>
        <dbReference type="Rhea" id="RHEA:35207"/>
        <dbReference type="ChEBI" id="CHEBI:15377"/>
        <dbReference type="ChEBI" id="CHEBI:15378"/>
        <dbReference type="ChEBI" id="CHEBI:43474"/>
        <dbReference type="ChEBI" id="CHEBI:58053"/>
        <dbReference type="ChEBI" id="CHEBI:58280"/>
        <dbReference type="EC" id="3.6.1.64"/>
    </reaction>
    <physiologicalReaction direction="left-to-right" evidence="16">
        <dbReference type="Rhea" id="RHEA:35208"/>
    </physiologicalReaction>
</comment>
<evidence type="ECO:0000256" key="14">
    <source>
        <dbReference type="ARBA" id="ARBA00043162"/>
    </source>
</evidence>
<dbReference type="InterPro" id="IPR000086">
    <property type="entry name" value="NUDIX_hydrolase_dom"/>
</dbReference>
<protein>
    <recommendedName>
        <fullName evidence="10">U8 snoRNA-decapping enzyme</fullName>
        <ecNumber evidence="9">3.6.1.64</ecNumber>
    </recommendedName>
    <alternativeName>
        <fullName evidence="13">IDP phosphatase</fullName>
    </alternativeName>
    <alternativeName>
        <fullName evidence="11">Inosine diphosphate phosphatase</fullName>
    </alternativeName>
    <alternativeName>
        <fullName evidence="12">Nucleoside diphosphate-linked moiety X motif 16</fullName>
    </alternativeName>
    <alternativeName>
        <fullName evidence="14">m7GpppN-mRNA hydrolase</fullName>
    </alternativeName>
</protein>
<evidence type="ECO:0000256" key="7">
    <source>
        <dbReference type="ARBA" id="ARBA00023242"/>
    </source>
</evidence>
<comment type="subcellular location">
    <subcellularLocation>
        <location evidence="2">Nucleus</location>
        <location evidence="2">Nucleolus</location>
    </subcellularLocation>
    <subcellularLocation>
        <location evidence="3">Nucleus</location>
        <location evidence="3">Nucleoplasm</location>
    </subcellularLocation>
</comment>
<comment type="catalytic activity">
    <reaction evidence="17">
        <text>dIDP + H2O = dIMP + phosphate + H(+)</text>
        <dbReference type="Rhea" id="RHEA:35211"/>
        <dbReference type="ChEBI" id="CHEBI:15377"/>
        <dbReference type="ChEBI" id="CHEBI:15378"/>
        <dbReference type="ChEBI" id="CHEBI:43474"/>
        <dbReference type="ChEBI" id="CHEBI:61194"/>
        <dbReference type="ChEBI" id="CHEBI:62286"/>
        <dbReference type="EC" id="3.6.1.64"/>
    </reaction>
    <physiologicalReaction direction="left-to-right" evidence="17">
        <dbReference type="Rhea" id="RHEA:35212"/>
    </physiologicalReaction>
</comment>
<keyword evidence="4" id="KW-0378">Hydrolase</keyword>
<dbReference type="Pfam" id="PF22327">
    <property type="entry name" value="Nudt16-like"/>
    <property type="match status" value="1"/>
</dbReference>
<evidence type="ECO:0000256" key="3">
    <source>
        <dbReference type="ARBA" id="ARBA00004642"/>
    </source>
</evidence>
<dbReference type="GO" id="GO:0030515">
    <property type="term" value="F:snoRNA binding"/>
    <property type="evidence" value="ECO:0007669"/>
    <property type="project" value="TreeGrafter"/>
</dbReference>
<name>A0A1B6M9X2_9HEMI</name>
<keyword evidence="6" id="KW-0546">Nucleotide metabolism</keyword>
<evidence type="ECO:0000256" key="5">
    <source>
        <dbReference type="ARBA" id="ARBA00022884"/>
    </source>
</evidence>
<dbReference type="InterPro" id="IPR020084">
    <property type="entry name" value="NUDIX_hydrolase_CS"/>
</dbReference>
<keyword evidence="7" id="KW-0539">Nucleus</keyword>
<evidence type="ECO:0000256" key="6">
    <source>
        <dbReference type="ARBA" id="ARBA00023080"/>
    </source>
</evidence>
<evidence type="ECO:0000256" key="10">
    <source>
        <dbReference type="ARBA" id="ARBA00039871"/>
    </source>
</evidence>
<dbReference type="InterPro" id="IPR015797">
    <property type="entry name" value="NUDIX_hydrolase-like_dom_sf"/>
</dbReference>
<evidence type="ECO:0000256" key="2">
    <source>
        <dbReference type="ARBA" id="ARBA00004604"/>
    </source>
</evidence>
<evidence type="ECO:0000256" key="17">
    <source>
        <dbReference type="ARBA" id="ARBA00048945"/>
    </source>
</evidence>
<evidence type="ECO:0000256" key="15">
    <source>
        <dbReference type="ARBA" id="ARBA00047661"/>
    </source>
</evidence>
<comment type="cofactor">
    <cofactor evidence="1">
        <name>Co(2+)</name>
        <dbReference type="ChEBI" id="CHEBI:48828"/>
    </cofactor>
</comment>
<feature type="domain" description="Nudix hydrolase" evidence="18">
    <location>
        <begin position="70"/>
        <end position="216"/>
    </location>
</feature>
<dbReference type="CDD" id="cd18869">
    <property type="entry name" value="NUDIX_U8_SnoRNA_DE_Nudt16"/>
    <property type="match status" value="1"/>
</dbReference>
<proteinExistence type="inferred from homology"/>
<dbReference type="GO" id="GO:0009117">
    <property type="term" value="P:nucleotide metabolic process"/>
    <property type="evidence" value="ECO:0007669"/>
    <property type="project" value="UniProtKB-KW"/>
</dbReference>
<dbReference type="PROSITE" id="PS00893">
    <property type="entry name" value="NUDIX_BOX"/>
    <property type="match status" value="1"/>
</dbReference>
<evidence type="ECO:0000256" key="16">
    <source>
        <dbReference type="ARBA" id="ARBA00047875"/>
    </source>
</evidence>
<dbReference type="AlphaFoldDB" id="A0A1B6M9X2"/>
<dbReference type="PANTHER" id="PTHR31699">
    <property type="entry name" value="NUDIX T16 FAMILY MEMBER"/>
    <property type="match status" value="1"/>
</dbReference>
<dbReference type="InterPro" id="IPR054754">
    <property type="entry name" value="NudT16"/>
</dbReference>
<evidence type="ECO:0000313" key="19">
    <source>
        <dbReference type="EMBL" id="JAT32644.1"/>
    </source>
</evidence>
<evidence type="ECO:0000256" key="12">
    <source>
        <dbReference type="ARBA" id="ARBA00041656"/>
    </source>
</evidence>
<evidence type="ECO:0000256" key="13">
    <source>
        <dbReference type="ARBA" id="ARBA00042015"/>
    </source>
</evidence>
<comment type="similarity">
    <text evidence="8">Belongs to the Nudix hydrolase family. NUDT16 subfamily.</text>
</comment>
<evidence type="ECO:0000256" key="1">
    <source>
        <dbReference type="ARBA" id="ARBA00001941"/>
    </source>
</evidence>
<reference evidence="19" key="1">
    <citation type="submission" date="2015-11" db="EMBL/GenBank/DDBJ databases">
        <title>De novo transcriptome assembly of four potential Pierce s Disease insect vectors from Arizona vineyards.</title>
        <authorList>
            <person name="Tassone E.E."/>
        </authorList>
    </citation>
    <scope>NUCLEOTIDE SEQUENCE</scope>
</reference>
<accession>A0A1B6M9X2</accession>
<evidence type="ECO:0000256" key="11">
    <source>
        <dbReference type="ARBA" id="ARBA00041450"/>
    </source>
</evidence>